<dbReference type="SUPFAM" id="SSF50939">
    <property type="entry name" value="Sialidases"/>
    <property type="match status" value="1"/>
</dbReference>
<dbReference type="EMBL" id="AHKC01011572">
    <property type="protein sequence ID" value="EKF30761.1"/>
    <property type="molecule type" value="Genomic_DNA"/>
</dbReference>
<feature type="compositionally biased region" description="Polar residues" evidence="1">
    <location>
        <begin position="779"/>
        <end position="803"/>
    </location>
</feature>
<protein>
    <submittedName>
        <fullName evidence="4">Trans-sialidase, putative</fullName>
    </submittedName>
</protein>
<dbReference type="InterPro" id="IPR008377">
    <property type="entry name" value="Sialidase_trypan"/>
</dbReference>
<sequence length="871" mass="92759">MHSRVAAVKAPRTHNRRRVTGSSGRREGRESERQRPNMSRRVFTSAVLLPLLIVMMCCGSGTVAADEQSTASKFEWRGVAEVKETVDSLGVPGLVKVGSDVFAVAEAQCKKKDTEVSSSFTGIASQLLTAATAAQPMELLTDPKAKTQVLVEGTSNAVTQVDVSRPTTVVGENNIYMLVGKYSSVNPASCQGEAGTAPWGLLLVKGRVSSTEEPKNIHWYDTHAIPCAFLSQQQESLERLIGSGGSGVHTEDNTLVFPVEATKKEKDEKAVSMILYLKDTNKWKLSKGMSDDGCSNPSIVEWGKDKKLIMMTACDGGRRRVYESDDMGDSWTEALGTLSRVWGNKQGESVKLVRSGFTTAKYEHRDVMLVTLPVYAKEIGNKKDKLHLWLTDNTHIVDIGPVSREEDDAAASSLLYKHVGDNEELIALYEKKGDGETTSSGVVPLRLTKELKRVKDVLATWKEVDKRVSKLCPPSSATEDASPENACSTDFDVTAGLVGFLSGNFSGMTWVDEYLGVNATVKGGATGATNTSDGVTFQGAWAEWPVGSQGENQLYHFANYNFTLVATVSIDGVPEGDNTIPVIGVKMNDAEKTVFFGLSYNNKEKKWMLLCGDRTSKEHSSPLTPGKTHQAAIVLRNGTQSTVYVDGKRVGGDAQCEVKVTDSEGISHFYIGGDGSGAENERSRGVVPVTVKDVLLYNRPLTFSGWKADVDEVIASPPGDTLSPAVSGLDARGAVSQSTSGRPQRMEQGALKGGDVADGGVVSSAASTATTPSSDVAQTVATGSGDTMQGSGSPQTPEVSANSGGYGETAGGTDAQGEGIRPQDGELNATALRSNLGNFSQGNNIDAATMCESRLSSLLLLLLGLWGFAAL</sequence>
<dbReference type="SUPFAM" id="SSF49899">
    <property type="entry name" value="Concanavalin A-like lectins/glucanases"/>
    <property type="match status" value="1"/>
</dbReference>
<dbReference type="Gene3D" id="2.60.120.200">
    <property type="match status" value="1"/>
</dbReference>
<reference evidence="4 5" key="1">
    <citation type="journal article" date="2012" name="BMC Genomics">
        <title>Comparative genomic analysis of human infective Trypanosoma cruzi lineages with the bat-restricted subspecies T. cruzi marinkellei.</title>
        <authorList>
            <person name="Franzen O."/>
            <person name="Talavera-Lopez C."/>
            <person name="Ochaya S."/>
            <person name="Butler C.E."/>
            <person name="Messenger L.A."/>
            <person name="Lewis M.D."/>
            <person name="Llewellyn M.S."/>
            <person name="Marinkelle C.J."/>
            <person name="Tyler K.M."/>
            <person name="Miles M.A."/>
            <person name="Andersson B."/>
        </authorList>
    </citation>
    <scope>NUCLEOTIDE SEQUENCE [LARGE SCALE GENOMIC DNA]</scope>
    <source>
        <strain evidence="4 5">B7</strain>
    </source>
</reference>
<dbReference type="Pfam" id="PF11052">
    <property type="entry name" value="Tr-sialidase_C"/>
    <property type="match status" value="1"/>
</dbReference>
<evidence type="ECO:0000259" key="2">
    <source>
        <dbReference type="Pfam" id="PF13859"/>
    </source>
</evidence>
<keyword evidence="5" id="KW-1185">Reference proteome</keyword>
<dbReference type="Proteomes" id="UP000007350">
    <property type="component" value="Unassembled WGS sequence"/>
</dbReference>
<dbReference type="InterPro" id="IPR055239">
    <property type="entry name" value="TS_C"/>
</dbReference>
<dbReference type="PRINTS" id="PR01803">
    <property type="entry name" value="TCSIALIDASE"/>
</dbReference>
<feature type="domain" description="Sialidase" evidence="2">
    <location>
        <begin position="91"/>
        <end position="430"/>
    </location>
</feature>
<dbReference type="Gene3D" id="2.120.10.10">
    <property type="match status" value="1"/>
</dbReference>
<evidence type="ECO:0000313" key="5">
    <source>
        <dbReference type="Proteomes" id="UP000007350"/>
    </source>
</evidence>
<evidence type="ECO:0000313" key="4">
    <source>
        <dbReference type="EMBL" id="EKF30761.1"/>
    </source>
</evidence>
<dbReference type="GO" id="GO:0004308">
    <property type="term" value="F:exo-alpha-sialidase activity"/>
    <property type="evidence" value="ECO:0007669"/>
    <property type="project" value="InterPro"/>
</dbReference>
<feature type="region of interest" description="Disordered" evidence="1">
    <location>
        <begin position="1"/>
        <end position="38"/>
    </location>
</feature>
<dbReference type="CDD" id="cd15482">
    <property type="entry name" value="Sialidase_non-viral"/>
    <property type="match status" value="1"/>
</dbReference>
<organism evidence="4 5">
    <name type="scientific">Trypanosoma cruzi marinkellei</name>
    <dbReference type="NCBI Taxonomy" id="85056"/>
    <lineage>
        <taxon>Eukaryota</taxon>
        <taxon>Discoba</taxon>
        <taxon>Euglenozoa</taxon>
        <taxon>Kinetoplastea</taxon>
        <taxon>Metakinetoplastina</taxon>
        <taxon>Trypanosomatida</taxon>
        <taxon>Trypanosomatidae</taxon>
        <taxon>Trypanosoma</taxon>
        <taxon>Schizotrypanum</taxon>
    </lineage>
</organism>
<dbReference type="InterPro" id="IPR036278">
    <property type="entry name" value="Sialidase_sf"/>
</dbReference>
<feature type="compositionally biased region" description="Basic and acidic residues" evidence="1">
    <location>
        <begin position="24"/>
        <end position="35"/>
    </location>
</feature>
<feature type="domain" description="Trans-sialidase C-terminal" evidence="3">
    <location>
        <begin position="493"/>
        <end position="702"/>
    </location>
</feature>
<comment type="caution">
    <text evidence="4">The sequence shown here is derived from an EMBL/GenBank/DDBJ whole genome shotgun (WGS) entry which is preliminary data.</text>
</comment>
<evidence type="ECO:0000259" key="3">
    <source>
        <dbReference type="Pfam" id="PF22925"/>
    </source>
</evidence>
<name>K2N7Q8_TRYCR</name>
<dbReference type="Pfam" id="PF13859">
    <property type="entry name" value="BNR_3"/>
    <property type="match status" value="1"/>
</dbReference>
<dbReference type="OrthoDB" id="252103at2759"/>
<proteinExistence type="predicted"/>
<feature type="compositionally biased region" description="Low complexity" evidence="1">
    <location>
        <begin position="758"/>
        <end position="777"/>
    </location>
</feature>
<dbReference type="AlphaFoldDB" id="K2N7Q8"/>
<accession>K2N7Q8</accession>
<feature type="region of interest" description="Disordered" evidence="1">
    <location>
        <begin position="719"/>
        <end position="823"/>
    </location>
</feature>
<dbReference type="InterPro" id="IPR011040">
    <property type="entry name" value="Sialidase"/>
</dbReference>
<evidence type="ECO:0000256" key="1">
    <source>
        <dbReference type="SAM" id="MobiDB-lite"/>
    </source>
</evidence>
<gene>
    <name evidence="4" type="ORF">MOQ_005418</name>
</gene>
<dbReference type="InterPro" id="IPR013320">
    <property type="entry name" value="ConA-like_dom_sf"/>
</dbReference>
<dbReference type="Pfam" id="PF22925">
    <property type="entry name" value="TS_C"/>
    <property type="match status" value="1"/>
</dbReference>
<dbReference type="InterPro" id="IPR021287">
    <property type="entry name" value="Trans-sialidase_CS"/>
</dbReference>